<feature type="domain" description="DUF3955" evidence="2">
    <location>
        <begin position="7"/>
        <end position="60"/>
    </location>
</feature>
<dbReference type="InterPro" id="IPR025016">
    <property type="entry name" value="DUF3955"/>
</dbReference>
<dbReference type="PROSITE" id="PS51257">
    <property type="entry name" value="PROKAR_LIPOPROTEIN"/>
    <property type="match status" value="1"/>
</dbReference>
<name>A0ABV7CID4_9GAMM</name>
<dbReference type="Pfam" id="PF13127">
    <property type="entry name" value="DUF3955"/>
    <property type="match status" value="1"/>
</dbReference>
<sequence>MLKQKTFKAALVLFALAIACLGAYQFNGSYVDNEGFLHETFGFIPLAWLSMFGAVLLVAVSYWRTRKAT</sequence>
<protein>
    <submittedName>
        <fullName evidence="3">DUF3955 domain-containing protein</fullName>
    </submittedName>
</protein>
<evidence type="ECO:0000259" key="2">
    <source>
        <dbReference type="Pfam" id="PF13127"/>
    </source>
</evidence>
<keyword evidence="1" id="KW-0812">Transmembrane</keyword>
<evidence type="ECO:0000313" key="4">
    <source>
        <dbReference type="Proteomes" id="UP001595453"/>
    </source>
</evidence>
<gene>
    <name evidence="3" type="ORF">ACFOEE_07235</name>
</gene>
<evidence type="ECO:0000313" key="3">
    <source>
        <dbReference type="EMBL" id="MFC3032306.1"/>
    </source>
</evidence>
<keyword evidence="1" id="KW-1133">Transmembrane helix</keyword>
<dbReference type="Proteomes" id="UP001595453">
    <property type="component" value="Unassembled WGS sequence"/>
</dbReference>
<feature type="transmembrane region" description="Helical" evidence="1">
    <location>
        <begin position="41"/>
        <end position="63"/>
    </location>
</feature>
<keyword evidence="4" id="KW-1185">Reference proteome</keyword>
<comment type="caution">
    <text evidence="3">The sequence shown here is derived from an EMBL/GenBank/DDBJ whole genome shotgun (WGS) entry which is preliminary data.</text>
</comment>
<reference evidence="4" key="1">
    <citation type="journal article" date="2019" name="Int. J. Syst. Evol. Microbiol.">
        <title>The Global Catalogue of Microorganisms (GCM) 10K type strain sequencing project: providing services to taxonomists for standard genome sequencing and annotation.</title>
        <authorList>
            <consortium name="The Broad Institute Genomics Platform"/>
            <consortium name="The Broad Institute Genome Sequencing Center for Infectious Disease"/>
            <person name="Wu L."/>
            <person name="Ma J."/>
        </authorList>
    </citation>
    <scope>NUCLEOTIDE SEQUENCE [LARGE SCALE GENOMIC DNA]</scope>
    <source>
        <strain evidence="4">KCTC 42730</strain>
    </source>
</reference>
<keyword evidence="1" id="KW-0472">Membrane</keyword>
<proteinExistence type="predicted"/>
<evidence type="ECO:0000256" key="1">
    <source>
        <dbReference type="SAM" id="Phobius"/>
    </source>
</evidence>
<dbReference type="EMBL" id="JBHRSD010000011">
    <property type="protein sequence ID" value="MFC3032306.1"/>
    <property type="molecule type" value="Genomic_DNA"/>
</dbReference>
<dbReference type="RefSeq" id="WP_377122635.1">
    <property type="nucleotide sequence ID" value="NZ_JBHRSD010000011.1"/>
</dbReference>
<accession>A0ABV7CID4</accession>
<organism evidence="3 4">
    <name type="scientific">Pseudoalteromonas fenneropenaei</name>
    <dbReference type="NCBI Taxonomy" id="1737459"/>
    <lineage>
        <taxon>Bacteria</taxon>
        <taxon>Pseudomonadati</taxon>
        <taxon>Pseudomonadota</taxon>
        <taxon>Gammaproteobacteria</taxon>
        <taxon>Alteromonadales</taxon>
        <taxon>Pseudoalteromonadaceae</taxon>
        <taxon>Pseudoalteromonas</taxon>
    </lineage>
</organism>